<dbReference type="EMBL" id="WOCE01000003">
    <property type="protein sequence ID" value="KAE9618103.1"/>
    <property type="molecule type" value="Genomic_DNA"/>
</dbReference>
<name>A0A6A4QXB3_LUPAL</name>
<reference evidence="2" key="1">
    <citation type="journal article" date="2020" name="Nat. Commun.">
        <title>Genome sequence of the cluster root forming white lupin.</title>
        <authorList>
            <person name="Hufnagel B."/>
            <person name="Marques A."/>
            <person name="Soriano A."/>
            <person name="Marques L."/>
            <person name="Divol F."/>
            <person name="Doumas P."/>
            <person name="Sallet E."/>
            <person name="Mancinotti D."/>
            <person name="Carrere S."/>
            <person name="Marande W."/>
            <person name="Arribat S."/>
            <person name="Keller J."/>
            <person name="Huneau C."/>
            <person name="Blein T."/>
            <person name="Aime D."/>
            <person name="Laguerre M."/>
            <person name="Taylor J."/>
            <person name="Schubert V."/>
            <person name="Nelson M."/>
            <person name="Geu-Flores F."/>
            <person name="Crespi M."/>
            <person name="Gallardo-Guerrero K."/>
            <person name="Delaux P.-M."/>
            <person name="Salse J."/>
            <person name="Berges H."/>
            <person name="Guyot R."/>
            <person name="Gouzy J."/>
            <person name="Peret B."/>
        </authorList>
    </citation>
    <scope>NUCLEOTIDE SEQUENCE [LARGE SCALE GENOMIC DNA]</scope>
    <source>
        <strain evidence="2">cv. Amiga</strain>
    </source>
</reference>
<comment type="caution">
    <text evidence="1">The sequence shown here is derived from an EMBL/GenBank/DDBJ whole genome shotgun (WGS) entry which is preliminary data.</text>
</comment>
<dbReference type="AlphaFoldDB" id="A0A6A4QXB3"/>
<keyword evidence="2" id="KW-1185">Reference proteome</keyword>
<evidence type="ECO:0000313" key="2">
    <source>
        <dbReference type="Proteomes" id="UP000447434"/>
    </source>
</evidence>
<sequence length="82" mass="9169">MIFASIICERRPLGTTRKICVKSTPKTTTFPPNKIELFVVVPIMSPRLLSDVSKQNLCVIGASYHIINNFVCFNKSANSDPR</sequence>
<proteinExistence type="predicted"/>
<dbReference type="Proteomes" id="UP000447434">
    <property type="component" value="Chromosome 3"/>
</dbReference>
<accession>A0A6A4QXB3</accession>
<evidence type="ECO:0000313" key="1">
    <source>
        <dbReference type="EMBL" id="KAE9618103.1"/>
    </source>
</evidence>
<organism evidence="1 2">
    <name type="scientific">Lupinus albus</name>
    <name type="common">White lupine</name>
    <name type="synonym">Lupinus termis</name>
    <dbReference type="NCBI Taxonomy" id="3870"/>
    <lineage>
        <taxon>Eukaryota</taxon>
        <taxon>Viridiplantae</taxon>
        <taxon>Streptophyta</taxon>
        <taxon>Embryophyta</taxon>
        <taxon>Tracheophyta</taxon>
        <taxon>Spermatophyta</taxon>
        <taxon>Magnoliopsida</taxon>
        <taxon>eudicotyledons</taxon>
        <taxon>Gunneridae</taxon>
        <taxon>Pentapetalae</taxon>
        <taxon>rosids</taxon>
        <taxon>fabids</taxon>
        <taxon>Fabales</taxon>
        <taxon>Fabaceae</taxon>
        <taxon>Papilionoideae</taxon>
        <taxon>50 kb inversion clade</taxon>
        <taxon>genistoids sensu lato</taxon>
        <taxon>core genistoids</taxon>
        <taxon>Genisteae</taxon>
        <taxon>Lupinus</taxon>
    </lineage>
</organism>
<protein>
    <submittedName>
        <fullName evidence="1">Uncharacterized protein</fullName>
    </submittedName>
</protein>
<gene>
    <name evidence="1" type="ORF">Lalb_Chr03g0042591</name>
</gene>